<keyword evidence="7" id="KW-1185">Reference proteome</keyword>
<evidence type="ECO:0000256" key="4">
    <source>
        <dbReference type="ARBA" id="ARBA00025715"/>
    </source>
</evidence>
<comment type="caution">
    <text evidence="6">The sequence shown here is derived from an EMBL/GenBank/DDBJ whole genome shotgun (WGS) entry which is preliminary data.</text>
</comment>
<comment type="similarity">
    <text evidence="4">Belongs to the complex I LYR family. SDHAF1 subfamily.</text>
</comment>
<dbReference type="PANTHER" id="PTHR13675:SF1">
    <property type="entry name" value="SUCCINATE DEHYDROGENASE ASSEMBLY FACTOR 1, MITOCHONDRIAL"/>
    <property type="match status" value="1"/>
</dbReference>
<sequence length="98" mass="11474">MSHSGLQKEVLSLYRRALRIPRSKPEASRSKWNLMLRYTFRTQAARAHPGAFSTIEYLLRAGRRQIDMFEHPSVKDCHVSAEMQSWQTEHKNTSRSQT</sequence>
<name>A0A8H6SIM3_9AGAR</name>
<dbReference type="AlphaFoldDB" id="A0A8H6SIM3"/>
<protein>
    <recommendedName>
        <fullName evidence="5">Complex 1 LYR protein domain-containing protein</fullName>
    </recommendedName>
</protein>
<evidence type="ECO:0000313" key="6">
    <source>
        <dbReference type="EMBL" id="KAF7299022.1"/>
    </source>
</evidence>
<accession>A0A8H6SIM3</accession>
<dbReference type="GeneID" id="59347684"/>
<evidence type="ECO:0000256" key="3">
    <source>
        <dbReference type="ARBA" id="ARBA00023186"/>
    </source>
</evidence>
<dbReference type="GO" id="GO:0005759">
    <property type="term" value="C:mitochondrial matrix"/>
    <property type="evidence" value="ECO:0007669"/>
    <property type="project" value="UniProtKB-SubCell"/>
</dbReference>
<dbReference type="GO" id="GO:0034553">
    <property type="term" value="P:mitochondrial respiratory chain complex II assembly"/>
    <property type="evidence" value="ECO:0007669"/>
    <property type="project" value="InterPro"/>
</dbReference>
<evidence type="ECO:0000259" key="5">
    <source>
        <dbReference type="Pfam" id="PF05347"/>
    </source>
</evidence>
<gene>
    <name evidence="6" type="ORF">MIND_00850500</name>
</gene>
<dbReference type="RefSeq" id="XP_037218410.1">
    <property type="nucleotide sequence ID" value="XM_037365168.1"/>
</dbReference>
<dbReference type="CDD" id="cd20268">
    <property type="entry name" value="Complex1_LYR_SDHAF1_LYRM8"/>
    <property type="match status" value="1"/>
</dbReference>
<comment type="subcellular location">
    <subcellularLocation>
        <location evidence="1">Mitochondrion matrix</location>
    </subcellularLocation>
</comment>
<dbReference type="EMBL" id="JACAZF010000007">
    <property type="protein sequence ID" value="KAF7299022.1"/>
    <property type="molecule type" value="Genomic_DNA"/>
</dbReference>
<keyword evidence="3" id="KW-0143">Chaperone</keyword>
<dbReference type="Proteomes" id="UP000636479">
    <property type="component" value="Unassembled WGS sequence"/>
</dbReference>
<feature type="domain" description="Complex 1 LYR protein" evidence="5">
    <location>
        <begin position="8"/>
        <end position="68"/>
    </location>
</feature>
<dbReference type="Pfam" id="PF05347">
    <property type="entry name" value="Complex1_LYR"/>
    <property type="match status" value="1"/>
</dbReference>
<evidence type="ECO:0000256" key="1">
    <source>
        <dbReference type="ARBA" id="ARBA00004305"/>
    </source>
</evidence>
<evidence type="ECO:0000256" key="2">
    <source>
        <dbReference type="ARBA" id="ARBA00023128"/>
    </source>
</evidence>
<keyword evidence="2" id="KW-0496">Mitochondrion</keyword>
<evidence type="ECO:0000313" key="7">
    <source>
        <dbReference type="Proteomes" id="UP000636479"/>
    </source>
</evidence>
<dbReference type="PANTHER" id="PTHR13675">
    <property type="entry name" value="LYR MOTIF-CONTAINING PROTEIN 2"/>
    <property type="match status" value="1"/>
</dbReference>
<dbReference type="OrthoDB" id="273010at2759"/>
<reference evidence="6" key="1">
    <citation type="submission" date="2020-05" db="EMBL/GenBank/DDBJ databases">
        <title>Mycena genomes resolve the evolution of fungal bioluminescence.</title>
        <authorList>
            <person name="Tsai I.J."/>
        </authorList>
    </citation>
    <scope>NUCLEOTIDE SEQUENCE</scope>
    <source>
        <strain evidence="6">171206Taipei</strain>
    </source>
</reference>
<dbReference type="InterPro" id="IPR008011">
    <property type="entry name" value="Complex1_LYR_dom"/>
</dbReference>
<proteinExistence type="inferred from homology"/>
<dbReference type="InterPro" id="IPR045295">
    <property type="entry name" value="Complex1_LYR_SDHAF1_LYRM8"/>
</dbReference>
<organism evidence="6 7">
    <name type="scientific">Mycena indigotica</name>
    <dbReference type="NCBI Taxonomy" id="2126181"/>
    <lineage>
        <taxon>Eukaryota</taxon>
        <taxon>Fungi</taxon>
        <taxon>Dikarya</taxon>
        <taxon>Basidiomycota</taxon>
        <taxon>Agaricomycotina</taxon>
        <taxon>Agaricomycetes</taxon>
        <taxon>Agaricomycetidae</taxon>
        <taxon>Agaricales</taxon>
        <taxon>Marasmiineae</taxon>
        <taxon>Mycenaceae</taxon>
        <taxon>Mycena</taxon>
    </lineage>
</organism>